<dbReference type="Proteomes" id="UP000570361">
    <property type="component" value="Unassembled WGS sequence"/>
</dbReference>
<sequence>MHITGIDNSHDCINCRQNQILSMLELENFPAALLLYNLYINTRYAFDNIFVKKQARWLVNNEFVLEQDLENFGVTLTNVHWRDIQEVEPIIRGMIDEGRYPFVPANCFYIPHHPIYNKTHFPHSLVMTRYEVHEGGTKLFVADDVSHEFKIYEYDYKELEMAIQTYSYKEQGDSFTRLPDERTISTYAYNQVSAEKLQALRDEIEVRHSKFVANLQEDYFLYDHVKELINGDYVEFASQNELIDLLIHTFSALKGSRQLFGRYLSYTGGNEELIERLRACEKRLETIRILLLKSQMTGRLNAEVIFSKCSSVKEMEMEFVKLLKENNEVVTSR</sequence>
<dbReference type="AlphaFoldDB" id="A0A7W5B5K6"/>
<name>A0A7W5B5K6_9BACL</name>
<proteinExistence type="predicted"/>
<keyword evidence="2" id="KW-1185">Reference proteome</keyword>
<organism evidence="1 2">
    <name type="scientific">Paenibacillus phyllosphaerae</name>
    <dbReference type="NCBI Taxonomy" id="274593"/>
    <lineage>
        <taxon>Bacteria</taxon>
        <taxon>Bacillati</taxon>
        <taxon>Bacillota</taxon>
        <taxon>Bacilli</taxon>
        <taxon>Bacillales</taxon>
        <taxon>Paenibacillaceae</taxon>
        <taxon>Paenibacillus</taxon>
    </lineage>
</organism>
<dbReference type="RefSeq" id="WP_183604107.1">
    <property type="nucleotide sequence ID" value="NZ_JACHXK010000025.1"/>
</dbReference>
<comment type="caution">
    <text evidence="1">The sequence shown here is derived from an EMBL/GenBank/DDBJ whole genome shotgun (WGS) entry which is preliminary data.</text>
</comment>
<evidence type="ECO:0008006" key="3">
    <source>
        <dbReference type="Google" id="ProtNLM"/>
    </source>
</evidence>
<accession>A0A7W5B5K6</accession>
<evidence type="ECO:0000313" key="1">
    <source>
        <dbReference type="EMBL" id="MBB3114051.1"/>
    </source>
</evidence>
<protein>
    <recommendedName>
        <fullName evidence="3">Butirosin biosynthesis protein H N-terminal domain-containing protein</fullName>
    </recommendedName>
</protein>
<evidence type="ECO:0000313" key="2">
    <source>
        <dbReference type="Proteomes" id="UP000570361"/>
    </source>
</evidence>
<reference evidence="1 2" key="1">
    <citation type="submission" date="2020-08" db="EMBL/GenBank/DDBJ databases">
        <title>Genomic Encyclopedia of Type Strains, Phase III (KMG-III): the genomes of soil and plant-associated and newly described type strains.</title>
        <authorList>
            <person name="Whitman W."/>
        </authorList>
    </citation>
    <scope>NUCLEOTIDE SEQUENCE [LARGE SCALE GENOMIC DNA]</scope>
    <source>
        <strain evidence="1 2">CECT 5862</strain>
    </source>
</reference>
<dbReference type="EMBL" id="JACHXK010000025">
    <property type="protein sequence ID" value="MBB3114051.1"/>
    <property type="molecule type" value="Genomic_DNA"/>
</dbReference>
<gene>
    <name evidence="1" type="ORF">FHS18_006167</name>
</gene>